<dbReference type="InterPro" id="IPR000182">
    <property type="entry name" value="GNAT_dom"/>
</dbReference>
<dbReference type="InterPro" id="IPR017255">
    <property type="entry name" value="AcTrfase_GNAT_prd"/>
</dbReference>
<keyword evidence="3" id="KW-1185">Reference proteome</keyword>
<evidence type="ECO:0000313" key="3">
    <source>
        <dbReference type="Proteomes" id="UP000682811"/>
    </source>
</evidence>
<dbReference type="RefSeq" id="WP_212981011.1">
    <property type="nucleotide sequence ID" value="NZ_AP025343.1"/>
</dbReference>
<dbReference type="Pfam" id="PF00583">
    <property type="entry name" value="Acetyltransf_1"/>
    <property type="match status" value="1"/>
</dbReference>
<dbReference type="PIRSF" id="PIRSF037663">
    <property type="entry name" value="Acetyltransf_GNAT_prd"/>
    <property type="match status" value="1"/>
</dbReference>
<dbReference type="FunFam" id="3.40.630.30:FF:000133">
    <property type="entry name" value="Acetyltransferase, GNAT family"/>
    <property type="match status" value="1"/>
</dbReference>
<comment type="caution">
    <text evidence="2">The sequence shown here is derived from an EMBL/GenBank/DDBJ whole genome shotgun (WGS) entry which is preliminary data.</text>
</comment>
<dbReference type="SUPFAM" id="SSF55729">
    <property type="entry name" value="Acyl-CoA N-acyltransferases (Nat)"/>
    <property type="match status" value="1"/>
</dbReference>
<dbReference type="PANTHER" id="PTHR43072:SF36">
    <property type="entry name" value="RIBOSOMAL-PROTEIN-ALANINE ACETYLTRANSFERASE"/>
    <property type="match status" value="1"/>
</dbReference>
<gene>
    <name evidence="2" type="primary">yqjY</name>
    <name evidence="2" type="ORF">J34TS1_56890</name>
</gene>
<organism evidence="2 3">
    <name type="scientific">Paenibacillus azoreducens</name>
    <dbReference type="NCBI Taxonomy" id="116718"/>
    <lineage>
        <taxon>Bacteria</taxon>
        <taxon>Bacillati</taxon>
        <taxon>Bacillota</taxon>
        <taxon>Bacilli</taxon>
        <taxon>Bacillales</taxon>
        <taxon>Paenibacillaceae</taxon>
        <taxon>Paenibacillus</taxon>
    </lineage>
</organism>
<dbReference type="EMBL" id="BORT01000040">
    <property type="protein sequence ID" value="GIO50924.1"/>
    <property type="molecule type" value="Genomic_DNA"/>
</dbReference>
<dbReference type="GO" id="GO:0016747">
    <property type="term" value="F:acyltransferase activity, transferring groups other than amino-acyl groups"/>
    <property type="evidence" value="ECO:0007669"/>
    <property type="project" value="InterPro"/>
</dbReference>
<accession>A0A919YI66</accession>
<dbReference type="PROSITE" id="PS51186">
    <property type="entry name" value="GNAT"/>
    <property type="match status" value="1"/>
</dbReference>
<evidence type="ECO:0000313" key="2">
    <source>
        <dbReference type="EMBL" id="GIO50924.1"/>
    </source>
</evidence>
<dbReference type="Gene3D" id="3.40.630.30">
    <property type="match status" value="1"/>
</dbReference>
<dbReference type="PANTHER" id="PTHR43072">
    <property type="entry name" value="N-ACETYLTRANSFERASE"/>
    <property type="match status" value="1"/>
</dbReference>
<reference evidence="2 3" key="1">
    <citation type="submission" date="2021-03" db="EMBL/GenBank/DDBJ databases">
        <title>Antimicrobial resistance genes in bacteria isolated from Japanese honey, and their potential for conferring macrolide and lincosamide resistance in the American foulbrood pathogen Paenibacillus larvae.</title>
        <authorList>
            <person name="Okamoto M."/>
            <person name="Kumagai M."/>
            <person name="Kanamori H."/>
            <person name="Takamatsu D."/>
        </authorList>
    </citation>
    <scope>NUCLEOTIDE SEQUENCE [LARGE SCALE GENOMIC DNA]</scope>
    <source>
        <strain evidence="2 3">J34TS1</strain>
    </source>
</reference>
<feature type="domain" description="N-acetyltransferase" evidence="1">
    <location>
        <begin position="1"/>
        <end position="156"/>
    </location>
</feature>
<dbReference type="CDD" id="cd04301">
    <property type="entry name" value="NAT_SF"/>
    <property type="match status" value="1"/>
</dbReference>
<sequence>MNIRNVQSSDYKLIISVLNDWWNGRQMADMLPKLFFDHFQDTSYIVEDNKEVIGFLIGFISQSRNKEAYIHFVGVHPQYREHGVGRRLYETFFNAVKIRGVENIRCVTSPVNKSSIAYHKKMGFVIEKGDKIVDGVDIHLDYDGKGGDRVLFMKRL</sequence>
<dbReference type="Proteomes" id="UP000682811">
    <property type="component" value="Unassembled WGS sequence"/>
</dbReference>
<dbReference type="AlphaFoldDB" id="A0A919YI66"/>
<evidence type="ECO:0000259" key="1">
    <source>
        <dbReference type="PROSITE" id="PS51186"/>
    </source>
</evidence>
<name>A0A919YI66_9BACL</name>
<protein>
    <recommendedName>
        <fullName evidence="1">N-acetyltransferase domain-containing protein</fullName>
    </recommendedName>
</protein>
<proteinExistence type="predicted"/>
<dbReference type="InterPro" id="IPR016181">
    <property type="entry name" value="Acyl_CoA_acyltransferase"/>
</dbReference>